<dbReference type="InterPro" id="IPR012338">
    <property type="entry name" value="Beta-lactam/transpept-like"/>
</dbReference>
<evidence type="ECO:0000259" key="3">
    <source>
        <dbReference type="Pfam" id="PF00144"/>
    </source>
</evidence>
<name>A0A9P9WY08_9PEZI</name>
<dbReference type="Pfam" id="PF00144">
    <property type="entry name" value="Beta-lactamase"/>
    <property type="match status" value="1"/>
</dbReference>
<dbReference type="AlphaFoldDB" id="A0A9P9WY08"/>
<dbReference type="EMBL" id="JAFIMR010000002">
    <property type="protein sequence ID" value="KAI1881089.1"/>
    <property type="molecule type" value="Genomic_DNA"/>
</dbReference>
<accession>A0A9P9WY08</accession>
<comment type="similarity">
    <text evidence="1">Belongs to the peptidase S12 family.</text>
</comment>
<evidence type="ECO:0000256" key="1">
    <source>
        <dbReference type="ARBA" id="ARBA00038215"/>
    </source>
</evidence>
<dbReference type="Pfam" id="PF11954">
    <property type="entry name" value="DUF3471"/>
    <property type="match status" value="1"/>
</dbReference>
<keyword evidence="6" id="KW-1185">Reference proteome</keyword>
<protein>
    <recommendedName>
        <fullName evidence="7">Penicillin-binding protein</fullName>
    </recommendedName>
</protein>
<dbReference type="Gene3D" id="3.40.710.10">
    <property type="entry name" value="DD-peptidase/beta-lactamase superfamily"/>
    <property type="match status" value="1"/>
</dbReference>
<dbReference type="PANTHER" id="PTHR46825">
    <property type="entry name" value="D-ALANYL-D-ALANINE-CARBOXYPEPTIDASE/ENDOPEPTIDASE AMPH"/>
    <property type="match status" value="1"/>
</dbReference>
<organism evidence="5 6">
    <name type="scientific">Neoarthrinium moseri</name>
    <dbReference type="NCBI Taxonomy" id="1658444"/>
    <lineage>
        <taxon>Eukaryota</taxon>
        <taxon>Fungi</taxon>
        <taxon>Dikarya</taxon>
        <taxon>Ascomycota</taxon>
        <taxon>Pezizomycotina</taxon>
        <taxon>Sordariomycetes</taxon>
        <taxon>Xylariomycetidae</taxon>
        <taxon>Amphisphaeriales</taxon>
        <taxon>Apiosporaceae</taxon>
        <taxon>Neoarthrinium</taxon>
    </lineage>
</organism>
<evidence type="ECO:0000256" key="2">
    <source>
        <dbReference type="SAM" id="SignalP"/>
    </source>
</evidence>
<feature type="domain" description="Peptidase S12 Pab87-related C-terminal" evidence="4">
    <location>
        <begin position="432"/>
        <end position="520"/>
    </location>
</feature>
<proteinExistence type="inferred from homology"/>
<feature type="signal peptide" evidence="2">
    <location>
        <begin position="1"/>
        <end position="21"/>
    </location>
</feature>
<dbReference type="Proteomes" id="UP000829685">
    <property type="component" value="Unassembled WGS sequence"/>
</dbReference>
<evidence type="ECO:0008006" key="7">
    <source>
        <dbReference type="Google" id="ProtNLM"/>
    </source>
</evidence>
<dbReference type="Gene3D" id="2.40.128.600">
    <property type="match status" value="1"/>
</dbReference>
<sequence>MKPSFGLGTLLLDLLLGTALASQKVMSGGRRDPLDADFEKLAVKTLEQWHVPGLAIAVVDGDDTWAAGYGNASIGSTPVTPSTLFYSGSTTKAFTAAVLSLLVESDAHPGVTWRTPISQLIRDDFVLQPEYAWAQEHLTIEDALTHRTGFPRHDKSLPARSGPDAHVTAVRDITRSLRDLPMVLEPRTRWKYCNLMFMVLSHAIQTLTRRWLGDVMREWIWEPLGMRSTYFSLDAALEAPEDLARGYYWEYKDQEGGYKEVPWLKLQEASGAGAVVSNVLDYAKWIRCLVNEAAPLSKEGHKAIRTPRMVPSAEGKGLDGPSSYALGWHTNTYKGHRMYTHSGGMEAYGADVFFFPDLKYGIVAMGNTAITSNFAGRLLTWKLINDRLAIPESERYDWSSQFEKALNSSLEQFDKAIDKLYPGRANPALPRGLELKEYTGTYSHPAYHDLTIDLGDDPGRLRAVRVDFVWSMTFDFVHVSGEYWVIHIDMKNSPNALNRQSAKAEFKIGPNGKCDQVLIEFLEDGSEGVIPFTRVTKTT</sequence>
<comment type="caution">
    <text evidence="5">The sequence shown here is derived from an EMBL/GenBank/DDBJ whole genome shotgun (WGS) entry which is preliminary data.</text>
</comment>
<feature type="chain" id="PRO_5040140272" description="Penicillin-binding protein" evidence="2">
    <location>
        <begin position="22"/>
        <end position="539"/>
    </location>
</feature>
<dbReference type="SUPFAM" id="SSF56601">
    <property type="entry name" value="beta-lactamase/transpeptidase-like"/>
    <property type="match status" value="1"/>
</dbReference>
<evidence type="ECO:0000259" key="4">
    <source>
        <dbReference type="Pfam" id="PF11954"/>
    </source>
</evidence>
<reference evidence="5" key="1">
    <citation type="submission" date="2021-03" db="EMBL/GenBank/DDBJ databases">
        <title>Revisited historic fungal species revealed as producer of novel bioactive compounds through whole genome sequencing and comparative genomics.</title>
        <authorList>
            <person name="Vignolle G.A."/>
            <person name="Hochenegger N."/>
            <person name="Mach R.L."/>
            <person name="Mach-Aigner A.R."/>
            <person name="Javad Rahimi M."/>
            <person name="Salim K.A."/>
            <person name="Chan C.M."/>
            <person name="Lim L.B.L."/>
            <person name="Cai F."/>
            <person name="Druzhinina I.S."/>
            <person name="U'Ren J.M."/>
            <person name="Derntl C."/>
        </authorList>
    </citation>
    <scope>NUCLEOTIDE SEQUENCE</scope>
    <source>
        <strain evidence="5">TUCIM 5799</strain>
    </source>
</reference>
<dbReference type="InterPro" id="IPR021860">
    <property type="entry name" value="Peptidase_S12_Pab87-rel_C"/>
</dbReference>
<gene>
    <name evidence="5" type="ORF">JX265_001329</name>
</gene>
<dbReference type="PANTHER" id="PTHR46825:SF9">
    <property type="entry name" value="BETA-LACTAMASE-RELATED DOMAIN-CONTAINING PROTEIN"/>
    <property type="match status" value="1"/>
</dbReference>
<dbReference type="InterPro" id="IPR001466">
    <property type="entry name" value="Beta-lactam-related"/>
</dbReference>
<evidence type="ECO:0000313" key="5">
    <source>
        <dbReference type="EMBL" id="KAI1881089.1"/>
    </source>
</evidence>
<feature type="domain" description="Beta-lactamase-related" evidence="3">
    <location>
        <begin position="40"/>
        <end position="370"/>
    </location>
</feature>
<dbReference type="InterPro" id="IPR050491">
    <property type="entry name" value="AmpC-like"/>
</dbReference>
<keyword evidence="2" id="KW-0732">Signal</keyword>
<evidence type="ECO:0000313" key="6">
    <source>
        <dbReference type="Proteomes" id="UP000829685"/>
    </source>
</evidence>